<comment type="caution">
    <text evidence="1">The sequence shown here is derived from an EMBL/GenBank/DDBJ whole genome shotgun (WGS) entry which is preliminary data.</text>
</comment>
<gene>
    <name evidence="1" type="ORF">GCM10017056_47440</name>
</gene>
<dbReference type="AlphaFoldDB" id="A0A8J3H3B4"/>
<organism evidence="1 2">
    <name type="scientific">Seohaeicola zhoushanensis</name>
    <dbReference type="NCBI Taxonomy" id="1569283"/>
    <lineage>
        <taxon>Bacteria</taxon>
        <taxon>Pseudomonadati</taxon>
        <taxon>Pseudomonadota</taxon>
        <taxon>Alphaproteobacteria</taxon>
        <taxon>Rhodobacterales</taxon>
        <taxon>Roseobacteraceae</taxon>
        <taxon>Seohaeicola</taxon>
    </lineage>
</organism>
<evidence type="ECO:0000313" key="1">
    <source>
        <dbReference type="EMBL" id="GHF71036.1"/>
    </source>
</evidence>
<reference evidence="1" key="2">
    <citation type="submission" date="2020-09" db="EMBL/GenBank/DDBJ databases">
        <authorList>
            <person name="Sun Q."/>
            <person name="Kim S."/>
        </authorList>
    </citation>
    <scope>NUCLEOTIDE SEQUENCE</scope>
    <source>
        <strain evidence="1">KCTC 42650</strain>
    </source>
</reference>
<sequence>MGVGDPQATAWRNNCIAAKAVSPNVLGCRASDCESLTRRANLRRLPQLNPAAGPTVCQPPAASIATRSTVPWQFKNTPLQGWN</sequence>
<name>A0A8J3H3B4_9RHOB</name>
<keyword evidence="2" id="KW-1185">Reference proteome</keyword>
<protein>
    <submittedName>
        <fullName evidence="1">Uncharacterized protein</fullName>
    </submittedName>
</protein>
<dbReference type="Proteomes" id="UP000626220">
    <property type="component" value="Unassembled WGS sequence"/>
</dbReference>
<reference evidence="1" key="1">
    <citation type="journal article" date="2014" name="Int. J. Syst. Evol. Microbiol.">
        <title>Complete genome sequence of Corynebacterium casei LMG S-19264T (=DSM 44701T), isolated from a smear-ripened cheese.</title>
        <authorList>
            <consortium name="US DOE Joint Genome Institute (JGI-PGF)"/>
            <person name="Walter F."/>
            <person name="Albersmeier A."/>
            <person name="Kalinowski J."/>
            <person name="Ruckert C."/>
        </authorList>
    </citation>
    <scope>NUCLEOTIDE SEQUENCE</scope>
    <source>
        <strain evidence="1">KCTC 42650</strain>
    </source>
</reference>
<evidence type="ECO:0000313" key="2">
    <source>
        <dbReference type="Proteomes" id="UP000626220"/>
    </source>
</evidence>
<accession>A0A8J3H3B4</accession>
<proteinExistence type="predicted"/>
<dbReference type="EMBL" id="BNCJ01000027">
    <property type="protein sequence ID" value="GHF71036.1"/>
    <property type="molecule type" value="Genomic_DNA"/>
</dbReference>